<name>A0A517NXD1_9BACT</name>
<organism evidence="3 4">
    <name type="scientific">Stieleria marina</name>
    <dbReference type="NCBI Taxonomy" id="1930275"/>
    <lineage>
        <taxon>Bacteria</taxon>
        <taxon>Pseudomonadati</taxon>
        <taxon>Planctomycetota</taxon>
        <taxon>Planctomycetia</taxon>
        <taxon>Pirellulales</taxon>
        <taxon>Pirellulaceae</taxon>
        <taxon>Stieleria</taxon>
    </lineage>
</organism>
<evidence type="ECO:0008006" key="5">
    <source>
        <dbReference type="Google" id="ProtNLM"/>
    </source>
</evidence>
<dbReference type="RefSeq" id="WP_419189104.1">
    <property type="nucleotide sequence ID" value="NZ_CP036526.1"/>
</dbReference>
<keyword evidence="4" id="KW-1185">Reference proteome</keyword>
<gene>
    <name evidence="3" type="ORF">K239x_37700</name>
</gene>
<feature type="chain" id="PRO_5021822009" description="YkuD domain-containing protein" evidence="2">
    <location>
        <begin position="31"/>
        <end position="327"/>
    </location>
</feature>
<accession>A0A517NXD1</accession>
<protein>
    <recommendedName>
        <fullName evidence="5">YkuD domain-containing protein</fullName>
    </recommendedName>
</protein>
<dbReference type="AlphaFoldDB" id="A0A517NXD1"/>
<evidence type="ECO:0000256" key="1">
    <source>
        <dbReference type="SAM" id="MobiDB-lite"/>
    </source>
</evidence>
<evidence type="ECO:0000256" key="2">
    <source>
        <dbReference type="SAM" id="SignalP"/>
    </source>
</evidence>
<proteinExistence type="predicted"/>
<dbReference type="PROSITE" id="PS51257">
    <property type="entry name" value="PROKAR_LIPOPROTEIN"/>
    <property type="match status" value="1"/>
</dbReference>
<feature type="region of interest" description="Disordered" evidence="1">
    <location>
        <begin position="212"/>
        <end position="231"/>
    </location>
</feature>
<evidence type="ECO:0000313" key="3">
    <source>
        <dbReference type="EMBL" id="QDT11770.1"/>
    </source>
</evidence>
<keyword evidence="2" id="KW-0732">Signal</keyword>
<dbReference type="Proteomes" id="UP000319817">
    <property type="component" value="Chromosome"/>
</dbReference>
<evidence type="ECO:0000313" key="4">
    <source>
        <dbReference type="Proteomes" id="UP000319817"/>
    </source>
</evidence>
<feature type="signal peptide" evidence="2">
    <location>
        <begin position="1"/>
        <end position="30"/>
    </location>
</feature>
<dbReference type="EMBL" id="CP036526">
    <property type="protein sequence ID" value="QDT11770.1"/>
    <property type="molecule type" value="Genomic_DNA"/>
</dbReference>
<sequence precursor="true">MLENWKSICGQIICLFGCLVSACLCVGPLAAEDLLTISNDSVKVGIDREKGGAITWLSSVDYANNIVNLADPGRLIQQSYYAGRLRDRRSEGQSKGWSPWSWNPIQGGGVGSAGGKGTWSRVPVFKKENNALYSETIPKLWDMPDEEAGAVMRQWTTLEPDLPGVVRVQCEIEVKRKEDDLWGQAKMSPQEVPACYFTRNFRHVKSYLGEGKWRNEHQPPGPPWGRTNPPRKSMAMFEGAGQGVAVFSPISGAHWNFGPHAGGNSDQPTAGPCMHVAPVVRILLGRRSTFRYRYWLIVGNESELAQRLDELWAKYSDEQSHLSDPQN</sequence>
<reference evidence="3 4" key="1">
    <citation type="submission" date="2019-02" db="EMBL/GenBank/DDBJ databases">
        <title>Deep-cultivation of Planctomycetes and their phenomic and genomic characterization uncovers novel biology.</title>
        <authorList>
            <person name="Wiegand S."/>
            <person name="Jogler M."/>
            <person name="Boedeker C."/>
            <person name="Pinto D."/>
            <person name="Vollmers J."/>
            <person name="Rivas-Marin E."/>
            <person name="Kohn T."/>
            <person name="Peeters S.H."/>
            <person name="Heuer A."/>
            <person name="Rast P."/>
            <person name="Oberbeckmann S."/>
            <person name="Bunk B."/>
            <person name="Jeske O."/>
            <person name="Meyerdierks A."/>
            <person name="Storesund J.E."/>
            <person name="Kallscheuer N."/>
            <person name="Luecker S."/>
            <person name="Lage O.M."/>
            <person name="Pohl T."/>
            <person name="Merkel B.J."/>
            <person name="Hornburger P."/>
            <person name="Mueller R.-W."/>
            <person name="Bruemmer F."/>
            <person name="Labrenz M."/>
            <person name="Spormann A.M."/>
            <person name="Op den Camp H."/>
            <person name="Overmann J."/>
            <person name="Amann R."/>
            <person name="Jetten M.S.M."/>
            <person name="Mascher T."/>
            <person name="Medema M.H."/>
            <person name="Devos D.P."/>
            <person name="Kaster A.-K."/>
            <person name="Ovreas L."/>
            <person name="Rohde M."/>
            <person name="Galperin M.Y."/>
            <person name="Jogler C."/>
        </authorList>
    </citation>
    <scope>NUCLEOTIDE SEQUENCE [LARGE SCALE GENOMIC DNA]</scope>
    <source>
        <strain evidence="3 4">K23_9</strain>
    </source>
</reference>